<keyword evidence="1" id="KW-0472">Membrane</keyword>
<keyword evidence="2" id="KW-0614">Plasmid</keyword>
<evidence type="ECO:0000256" key="1">
    <source>
        <dbReference type="SAM" id="Phobius"/>
    </source>
</evidence>
<organism evidence="2">
    <name type="scientific">Borrelia nietonii YOR</name>
    <dbReference type="NCBI Taxonomy" id="1293576"/>
    <lineage>
        <taxon>Bacteria</taxon>
        <taxon>Pseudomonadati</taxon>
        <taxon>Spirochaetota</taxon>
        <taxon>Spirochaetia</taxon>
        <taxon>Spirochaetales</taxon>
        <taxon>Borreliaceae</taxon>
        <taxon>Borrelia</taxon>
        <taxon>Borrelia nietonii</taxon>
    </lineage>
</organism>
<feature type="transmembrane region" description="Helical" evidence="1">
    <location>
        <begin position="13"/>
        <end position="33"/>
    </location>
</feature>
<sequence length="54" mass="6052">MQETGGFNNTRDLTSMFCASLVVLVICVFIVSVKKLLKNCDQNRKVVVDVKFSL</sequence>
<protein>
    <submittedName>
        <fullName evidence="2">Uncharacterized protein</fullName>
    </submittedName>
</protein>
<dbReference type="AlphaFoldDB" id="W5SAK2"/>
<proteinExistence type="predicted"/>
<reference evidence="2" key="1">
    <citation type="submission" date="2013-02" db="EMBL/GenBank/DDBJ databases">
        <title>Comparative genomics of Borrelia species.</title>
        <authorList>
            <person name="Schwan T.G."/>
            <person name="Raffel S.J."/>
            <person name="Porcella S.F."/>
        </authorList>
    </citation>
    <scope>NUCLEOTIDE SEQUENCE</scope>
    <source>
        <strain evidence="2">YOR</strain>
        <plasmid evidence="2">unnamed</plasmid>
    </source>
</reference>
<name>W5SAK2_9SPIR</name>
<evidence type="ECO:0000313" key="2">
    <source>
        <dbReference type="EMBL" id="AHH03987.1"/>
    </source>
</evidence>
<dbReference type="EMBL" id="CP004154">
    <property type="protein sequence ID" value="AHH03987.1"/>
    <property type="molecule type" value="Genomic_DNA"/>
</dbReference>
<gene>
    <name evidence="2" type="ORF">BHY_1036</name>
</gene>
<accession>W5SAK2</accession>
<dbReference type="HOGENOM" id="CLU_3040964_0_0_12"/>
<geneLocation type="plasmid" evidence="2">
    <name>unnamed</name>
</geneLocation>
<keyword evidence="1" id="KW-0812">Transmembrane</keyword>
<keyword evidence="1" id="KW-1133">Transmembrane helix</keyword>